<keyword evidence="2" id="KW-1185">Reference proteome</keyword>
<comment type="caution">
    <text evidence="1">The sequence shown here is derived from an EMBL/GenBank/DDBJ whole genome shotgun (WGS) entry which is preliminary data.</text>
</comment>
<reference evidence="1 2" key="1">
    <citation type="submission" date="2019-03" db="EMBL/GenBank/DDBJ databases">
        <title>Genomic Encyclopedia of Type Strains, Phase IV (KMG-IV): sequencing the most valuable type-strain genomes for metagenomic binning, comparative biology and taxonomic classification.</title>
        <authorList>
            <person name="Goeker M."/>
        </authorList>
    </citation>
    <scope>NUCLEOTIDE SEQUENCE [LARGE SCALE GENOMIC DNA]</scope>
    <source>
        <strain evidence="1 2">DSM 11901</strain>
    </source>
</reference>
<accession>A0A4V3CV95</accession>
<evidence type="ECO:0000313" key="2">
    <source>
        <dbReference type="Proteomes" id="UP000294593"/>
    </source>
</evidence>
<name>A0A4V3CV95_9BURK</name>
<dbReference type="Proteomes" id="UP000294593">
    <property type="component" value="Unassembled WGS sequence"/>
</dbReference>
<dbReference type="EMBL" id="SNXW01000007">
    <property type="protein sequence ID" value="TDP81648.1"/>
    <property type="molecule type" value="Genomic_DNA"/>
</dbReference>
<organism evidence="1 2">
    <name type="scientific">Aquabacterium commune</name>
    <dbReference type="NCBI Taxonomy" id="70586"/>
    <lineage>
        <taxon>Bacteria</taxon>
        <taxon>Pseudomonadati</taxon>
        <taxon>Pseudomonadota</taxon>
        <taxon>Betaproteobacteria</taxon>
        <taxon>Burkholderiales</taxon>
        <taxon>Aquabacterium</taxon>
    </lineage>
</organism>
<sequence length="147" mass="16189">MKNLIAKLFGSGSEPSELERVILTAVRKCLSPGAVPVWDKQLQAVNKIQRLPDGVEVNFYRMEKGKATFDPAISFPNKTEELLLAKVRLRVDGAGQQLEASVWVVGGFVFSIEYGAGSKYFEEILGADPPVEMEVTCQLLCDPSIEQ</sequence>
<protein>
    <submittedName>
        <fullName evidence="1">Uncharacterized protein</fullName>
    </submittedName>
</protein>
<gene>
    <name evidence="1" type="ORF">EV672_10779</name>
</gene>
<dbReference type="AlphaFoldDB" id="A0A4V3CV95"/>
<proteinExistence type="predicted"/>
<dbReference type="RefSeq" id="WP_208110769.1">
    <property type="nucleotide sequence ID" value="NZ_SNXW01000007.1"/>
</dbReference>
<evidence type="ECO:0000313" key="1">
    <source>
        <dbReference type="EMBL" id="TDP81648.1"/>
    </source>
</evidence>